<accession>A0A916NJ70</accession>
<evidence type="ECO:0000256" key="1">
    <source>
        <dbReference type="SAM" id="SignalP"/>
    </source>
</evidence>
<proteinExistence type="predicted"/>
<evidence type="ECO:0000313" key="3">
    <source>
        <dbReference type="Proteomes" id="UP000683507"/>
    </source>
</evidence>
<sequence length="176" mass="20518">MRKSLFIALLLSSSCSFAQIGLNALHANPFTRNKLDTSELHCGRNWMMSEQRMDSLIIEIQKWEDSLSKMQITATTINLDHYVLLYATDYTYRIEFNGEVSEQLCVTDSLMGRPFDYSMIHLSEITPNNMDTFERGAYLTISNTHYYLGNCELWNTQKFYLIREDLFSEIYTSKGK</sequence>
<dbReference type="PROSITE" id="PS51257">
    <property type="entry name" value="PROKAR_LIPOPROTEIN"/>
    <property type="match status" value="1"/>
</dbReference>
<gene>
    <name evidence="2" type="ORF">CRYO30217_02824</name>
</gene>
<organism evidence="2 3">
    <name type="scientific">Parvicella tangerina</name>
    <dbReference type="NCBI Taxonomy" id="2829795"/>
    <lineage>
        <taxon>Bacteria</taxon>
        <taxon>Pseudomonadati</taxon>
        <taxon>Bacteroidota</taxon>
        <taxon>Flavobacteriia</taxon>
        <taxon>Flavobacteriales</taxon>
        <taxon>Parvicellaceae</taxon>
        <taxon>Parvicella</taxon>
    </lineage>
</organism>
<dbReference type="AlphaFoldDB" id="A0A916NJ70"/>
<protein>
    <submittedName>
        <fullName evidence="2">Uncharacterized protein</fullName>
    </submittedName>
</protein>
<feature type="chain" id="PRO_5038046768" evidence="1">
    <location>
        <begin position="19"/>
        <end position="176"/>
    </location>
</feature>
<dbReference type="EMBL" id="OU015584">
    <property type="protein sequence ID" value="CAG5085643.1"/>
    <property type="molecule type" value="Genomic_DNA"/>
</dbReference>
<dbReference type="KEGG" id="ptan:CRYO30217_02824"/>
<dbReference type="RefSeq" id="WP_258543026.1">
    <property type="nucleotide sequence ID" value="NZ_OU015584.1"/>
</dbReference>
<reference evidence="2" key="1">
    <citation type="submission" date="2021-04" db="EMBL/GenBank/DDBJ databases">
        <authorList>
            <person name="Rodrigo-Torres L."/>
            <person name="Arahal R. D."/>
            <person name="Lucena T."/>
        </authorList>
    </citation>
    <scope>NUCLEOTIDE SEQUENCE</scope>
    <source>
        <strain evidence="2">AS29M-1</strain>
    </source>
</reference>
<keyword evidence="1" id="KW-0732">Signal</keyword>
<feature type="signal peptide" evidence="1">
    <location>
        <begin position="1"/>
        <end position="18"/>
    </location>
</feature>
<evidence type="ECO:0000313" key="2">
    <source>
        <dbReference type="EMBL" id="CAG5085643.1"/>
    </source>
</evidence>
<keyword evidence="3" id="KW-1185">Reference proteome</keyword>
<dbReference type="Proteomes" id="UP000683507">
    <property type="component" value="Chromosome"/>
</dbReference>
<name>A0A916NJ70_9FLAO</name>